<evidence type="ECO:0000313" key="1">
    <source>
        <dbReference type="EMBL" id="MBW8270000.1"/>
    </source>
</evidence>
<evidence type="ECO:0000313" key="2">
    <source>
        <dbReference type="Proteomes" id="UP001519924"/>
    </source>
</evidence>
<sequence length="246" mass="27047">MTKRASVLTGLRPGDRIGRWTIIAPASALRSPPGRVRPRWLCRCECGTEKVVLVQSLVLALRSSRGGSRSCGCLAVMRATRHSHTAGGRPTPEYTAWLAAKKRCENPRNASYPHYGARGISMCPAWARDFEAFLRDMGPRPSPAHSLDRIDPDGDYAPGNCRWAPPEIQARNRRVTRWYLFEGEQLVLAQVAARLGITRDQARALERKRQLPAWRVPGTGANRAAPASTFTLDLNDVPATAGDALA</sequence>
<proteinExistence type="predicted"/>
<gene>
    <name evidence="1" type="ORF">K1J50_10930</name>
</gene>
<protein>
    <submittedName>
        <fullName evidence="1">Uncharacterized protein</fullName>
    </submittedName>
</protein>
<reference evidence="1 2" key="1">
    <citation type="submission" date="2021-08" db="EMBL/GenBank/DDBJ databases">
        <title>Caldovatus sediminis gen. nov., sp. nov., a moderately thermophilic bacterium isolated from a hot spring.</title>
        <authorList>
            <person name="Hu C.-J."/>
            <person name="Li W.-J."/>
            <person name="Xian W.-D."/>
        </authorList>
    </citation>
    <scope>NUCLEOTIDE SEQUENCE [LARGE SCALE GENOMIC DNA]</scope>
    <source>
        <strain evidence="1 2">SYSU G05006</strain>
    </source>
</reference>
<dbReference type="Proteomes" id="UP001519924">
    <property type="component" value="Unassembled WGS sequence"/>
</dbReference>
<keyword evidence="2" id="KW-1185">Reference proteome</keyword>
<comment type="caution">
    <text evidence="1">The sequence shown here is derived from an EMBL/GenBank/DDBJ whole genome shotgun (WGS) entry which is preliminary data.</text>
</comment>
<organism evidence="1 2">
    <name type="scientific">Caldovatus aquaticus</name>
    <dbReference type="NCBI Taxonomy" id="2865671"/>
    <lineage>
        <taxon>Bacteria</taxon>
        <taxon>Pseudomonadati</taxon>
        <taxon>Pseudomonadota</taxon>
        <taxon>Alphaproteobacteria</taxon>
        <taxon>Acetobacterales</taxon>
        <taxon>Roseomonadaceae</taxon>
        <taxon>Caldovatus</taxon>
    </lineage>
</organism>
<accession>A0ABS7F313</accession>
<dbReference type="RefSeq" id="WP_220117746.1">
    <property type="nucleotide sequence ID" value="NZ_JAHZUY010000026.1"/>
</dbReference>
<dbReference type="EMBL" id="JAHZUY010000026">
    <property type="protein sequence ID" value="MBW8270000.1"/>
    <property type="molecule type" value="Genomic_DNA"/>
</dbReference>
<name>A0ABS7F313_9PROT</name>